<keyword evidence="2" id="KW-1185">Reference proteome</keyword>
<dbReference type="Proteomes" id="UP000887572">
    <property type="component" value="Unplaced"/>
</dbReference>
<evidence type="ECO:0000256" key="1">
    <source>
        <dbReference type="SAM" id="SignalP"/>
    </source>
</evidence>
<reference evidence="3" key="1">
    <citation type="submission" date="2022-11" db="UniProtKB">
        <authorList>
            <consortium name="WormBaseParasite"/>
        </authorList>
    </citation>
    <scope>IDENTIFICATION</scope>
</reference>
<sequence length="258" mass="29719">MEEFWILFLVAFFVTNSLDKAESVKVKLEETPLKTFDEIFGEGWWDKGEAEDLKTPAPTNFGQNVHHQIERQNTQIEQIEPNLTDQNPPLTESDHSVNAKNNKTVSKELGLSFMTISNWKREFGQTTPKHKHSESEQKQLMKRYYEIKYQNPKISDEYIVKRLKIGSRTLRSWKKKFERQQMHPNSVDGHSVEVNAAANVLGVETKSIFEWDSNIGDEAKFNGQLIIPPKAESPSSGWTVTRCARKRNHLVSSNTKAE</sequence>
<keyword evidence="1" id="KW-0732">Signal</keyword>
<feature type="chain" id="PRO_5037150144" evidence="1">
    <location>
        <begin position="24"/>
        <end position="258"/>
    </location>
</feature>
<accession>A0A914HU24</accession>
<proteinExistence type="predicted"/>
<name>A0A914HU24_GLORO</name>
<protein>
    <submittedName>
        <fullName evidence="3">Transposase</fullName>
    </submittedName>
</protein>
<feature type="signal peptide" evidence="1">
    <location>
        <begin position="1"/>
        <end position="23"/>
    </location>
</feature>
<dbReference type="WBParaSite" id="Gr19_v10_g3984.t1">
    <property type="protein sequence ID" value="Gr19_v10_g3984.t1"/>
    <property type="gene ID" value="Gr19_v10_g3984"/>
</dbReference>
<organism evidence="2 3">
    <name type="scientific">Globodera rostochiensis</name>
    <name type="common">Golden nematode worm</name>
    <name type="synonym">Heterodera rostochiensis</name>
    <dbReference type="NCBI Taxonomy" id="31243"/>
    <lineage>
        <taxon>Eukaryota</taxon>
        <taxon>Metazoa</taxon>
        <taxon>Ecdysozoa</taxon>
        <taxon>Nematoda</taxon>
        <taxon>Chromadorea</taxon>
        <taxon>Rhabditida</taxon>
        <taxon>Tylenchina</taxon>
        <taxon>Tylenchomorpha</taxon>
        <taxon>Tylenchoidea</taxon>
        <taxon>Heteroderidae</taxon>
        <taxon>Heteroderinae</taxon>
        <taxon>Globodera</taxon>
    </lineage>
</organism>
<evidence type="ECO:0000313" key="3">
    <source>
        <dbReference type="WBParaSite" id="Gr19_v10_g3984.t1"/>
    </source>
</evidence>
<evidence type="ECO:0000313" key="2">
    <source>
        <dbReference type="Proteomes" id="UP000887572"/>
    </source>
</evidence>
<dbReference type="AlphaFoldDB" id="A0A914HU24"/>